<accession>A0A6J6E6S3</accession>
<dbReference type="AlphaFoldDB" id="A0A6J6E6S3"/>
<evidence type="ECO:0000259" key="3">
    <source>
        <dbReference type="Pfam" id="PF01887"/>
    </source>
</evidence>
<organism evidence="5">
    <name type="scientific">freshwater metagenome</name>
    <dbReference type="NCBI Taxonomy" id="449393"/>
    <lineage>
        <taxon>unclassified sequences</taxon>
        <taxon>metagenomes</taxon>
        <taxon>ecological metagenomes</taxon>
    </lineage>
</organism>
<evidence type="ECO:0000313" key="5">
    <source>
        <dbReference type="EMBL" id="CAB4570955.1"/>
    </source>
</evidence>
<dbReference type="Gene3D" id="3.40.50.10790">
    <property type="entry name" value="S-adenosyl-l-methionine hydroxide adenosyltransferase, N-terminal"/>
    <property type="match status" value="1"/>
</dbReference>
<dbReference type="Pfam" id="PF01887">
    <property type="entry name" value="SAM_HAT_N"/>
    <property type="match status" value="1"/>
</dbReference>
<sequence length="297" mass="29962">MGRRHDTVTFLSDLGTTDERVGVVKAVVRDLAPHAQVIDLTHGIAPFDVRAGSLALARAVAYLPAGVVLAIVDPGEGTSRRAVAIEVAGGAGVFVGPDNGLLAPAVAMAGGAERCVELTAADFHLVAPGVDGPGTVSAWRDVFASVAAHLCNGVDLDELGDPVEAELLLPGVVPLPREEGDALACEVLTVDRFGNCQLNAGPDDVAHLGPRVRVTAGDPAAPGGPTVRVATRVATYGEAPGGAIGLVVDGSGMCSLVLDRRSAAEELSLAAGDQVVLAALGEDDRGGVTSPVTLRTS</sequence>
<comment type="similarity">
    <text evidence="2">Belongs to the SAM hydrolase / SAM-dependent halogenase family.</text>
</comment>
<dbReference type="SUPFAM" id="SSF102522">
    <property type="entry name" value="Bacterial fluorinating enzyme, N-terminal domain"/>
    <property type="match status" value="1"/>
</dbReference>
<dbReference type="EMBL" id="CAEZSR010000095">
    <property type="protein sequence ID" value="CAB4570955.1"/>
    <property type="molecule type" value="Genomic_DNA"/>
</dbReference>
<dbReference type="PANTHER" id="PTHR35092">
    <property type="entry name" value="CHLORINASE MJ1651"/>
    <property type="match status" value="1"/>
</dbReference>
<dbReference type="InterPro" id="IPR002747">
    <property type="entry name" value="SAM_OH_AdoTrfase"/>
</dbReference>
<dbReference type="Pfam" id="PF20257">
    <property type="entry name" value="SAM_HAT_C"/>
    <property type="match status" value="1"/>
</dbReference>
<name>A0A6J6E6S3_9ZZZZ</name>
<evidence type="ECO:0000256" key="2">
    <source>
        <dbReference type="ARBA" id="ARBA00024035"/>
    </source>
</evidence>
<dbReference type="Gene3D" id="2.40.30.90">
    <property type="entry name" value="Bacterial fluorinating enzyme like"/>
    <property type="match status" value="1"/>
</dbReference>
<protein>
    <submittedName>
        <fullName evidence="5">Unannotated protein</fullName>
    </submittedName>
</protein>
<evidence type="ECO:0000256" key="1">
    <source>
        <dbReference type="ARBA" id="ARBA00022691"/>
    </source>
</evidence>
<keyword evidence="1" id="KW-0949">S-adenosyl-L-methionine</keyword>
<reference evidence="5" key="1">
    <citation type="submission" date="2020-05" db="EMBL/GenBank/DDBJ databases">
        <authorList>
            <person name="Chiriac C."/>
            <person name="Salcher M."/>
            <person name="Ghai R."/>
            <person name="Kavagutti S V."/>
        </authorList>
    </citation>
    <scope>NUCLEOTIDE SEQUENCE</scope>
</reference>
<dbReference type="InterPro" id="IPR023227">
    <property type="entry name" value="SAM_OH_AdoTrfase_C_sf"/>
</dbReference>
<dbReference type="InterPro" id="IPR046470">
    <property type="entry name" value="SAM_HAT_C"/>
</dbReference>
<evidence type="ECO:0000259" key="4">
    <source>
        <dbReference type="Pfam" id="PF20257"/>
    </source>
</evidence>
<dbReference type="PANTHER" id="PTHR35092:SF1">
    <property type="entry name" value="CHLORINASE MJ1651"/>
    <property type="match status" value="1"/>
</dbReference>
<feature type="domain" description="S-adenosyl-l-methionine hydroxide adenosyltransferase N-terminal" evidence="3">
    <location>
        <begin position="8"/>
        <end position="160"/>
    </location>
</feature>
<dbReference type="SUPFAM" id="SSF101852">
    <property type="entry name" value="Bacterial fluorinating enzyme, C-terminal domain"/>
    <property type="match status" value="1"/>
</dbReference>
<feature type="domain" description="S-adenosyl-l-methionine hydroxide adenosyltransferase C-terminal" evidence="4">
    <location>
        <begin position="185"/>
        <end position="275"/>
    </location>
</feature>
<dbReference type="PIRSF" id="PIRSF006779">
    <property type="entry name" value="UCP006779"/>
    <property type="match status" value="1"/>
</dbReference>
<dbReference type="InterPro" id="IPR023228">
    <property type="entry name" value="SAM_OH_AdoTrfase_N_sf"/>
</dbReference>
<proteinExistence type="inferred from homology"/>
<gene>
    <name evidence="5" type="ORF">UFOPK1493_02391</name>
</gene>
<dbReference type="InterPro" id="IPR046469">
    <property type="entry name" value="SAM_HAT_N"/>
</dbReference>